<evidence type="ECO:0000256" key="2">
    <source>
        <dbReference type="ARBA" id="ARBA00022448"/>
    </source>
</evidence>
<evidence type="ECO:0000256" key="7">
    <source>
        <dbReference type="ARBA" id="ARBA00023237"/>
    </source>
</evidence>
<keyword evidence="3 8" id="KW-1134">Transmembrane beta strand</keyword>
<evidence type="ECO:0000256" key="5">
    <source>
        <dbReference type="ARBA" id="ARBA00023077"/>
    </source>
</evidence>
<evidence type="ECO:0000313" key="14">
    <source>
        <dbReference type="Proteomes" id="UP000603141"/>
    </source>
</evidence>
<keyword evidence="10" id="KW-0732">Signal</keyword>
<evidence type="ECO:0000256" key="1">
    <source>
        <dbReference type="ARBA" id="ARBA00004571"/>
    </source>
</evidence>
<name>A0A934S6F8_9BACT</name>
<dbReference type="InterPro" id="IPR012910">
    <property type="entry name" value="Plug_dom"/>
</dbReference>
<evidence type="ECO:0000256" key="3">
    <source>
        <dbReference type="ARBA" id="ARBA00022452"/>
    </source>
</evidence>
<dbReference type="InterPro" id="IPR039426">
    <property type="entry name" value="TonB-dep_rcpt-like"/>
</dbReference>
<dbReference type="GO" id="GO:0044718">
    <property type="term" value="P:siderophore transmembrane transport"/>
    <property type="evidence" value="ECO:0007669"/>
    <property type="project" value="TreeGrafter"/>
</dbReference>
<dbReference type="InterPro" id="IPR000531">
    <property type="entry name" value="Beta-barrel_TonB"/>
</dbReference>
<comment type="subcellular location">
    <subcellularLocation>
        <location evidence="1 8">Cell outer membrane</location>
        <topology evidence="1 8">Multi-pass membrane protein</topology>
    </subcellularLocation>
</comment>
<dbReference type="SUPFAM" id="SSF56935">
    <property type="entry name" value="Porins"/>
    <property type="match status" value="1"/>
</dbReference>
<protein>
    <submittedName>
        <fullName evidence="13">TonB-dependent copper receptor</fullName>
    </submittedName>
</protein>
<dbReference type="PANTHER" id="PTHR30069:SF49">
    <property type="entry name" value="OUTER MEMBRANE PROTEIN C"/>
    <property type="match status" value="1"/>
</dbReference>
<dbReference type="Pfam" id="PF00593">
    <property type="entry name" value="TonB_dep_Rec_b-barrel"/>
    <property type="match status" value="1"/>
</dbReference>
<dbReference type="NCBIfam" id="TIGR01778">
    <property type="entry name" value="TonB-copper"/>
    <property type="match status" value="1"/>
</dbReference>
<comment type="caution">
    <text evidence="13">The sequence shown here is derived from an EMBL/GenBank/DDBJ whole genome shotgun (WGS) entry which is preliminary data.</text>
</comment>
<evidence type="ECO:0000313" key="13">
    <source>
        <dbReference type="EMBL" id="MBK1882733.1"/>
    </source>
</evidence>
<dbReference type="InterPro" id="IPR037066">
    <property type="entry name" value="Plug_dom_sf"/>
</dbReference>
<keyword evidence="7 8" id="KW-0998">Cell outer membrane</keyword>
<dbReference type="Gene3D" id="2.40.170.20">
    <property type="entry name" value="TonB-dependent receptor, beta-barrel domain"/>
    <property type="match status" value="1"/>
</dbReference>
<feature type="chain" id="PRO_5036852266" evidence="10">
    <location>
        <begin position="31"/>
        <end position="682"/>
    </location>
</feature>
<dbReference type="EMBL" id="JAENIJ010000013">
    <property type="protein sequence ID" value="MBK1882733.1"/>
    <property type="molecule type" value="Genomic_DNA"/>
</dbReference>
<dbReference type="Proteomes" id="UP000603141">
    <property type="component" value="Unassembled WGS sequence"/>
</dbReference>
<gene>
    <name evidence="13" type="ORF">JIN85_09920</name>
</gene>
<evidence type="ECO:0000256" key="10">
    <source>
        <dbReference type="SAM" id="SignalP"/>
    </source>
</evidence>
<keyword evidence="5 9" id="KW-0798">TonB box</keyword>
<feature type="domain" description="TonB-dependent receptor plug" evidence="12">
    <location>
        <begin position="67"/>
        <end position="156"/>
    </location>
</feature>
<proteinExistence type="inferred from homology"/>
<dbReference type="AlphaFoldDB" id="A0A934S6F8"/>
<keyword evidence="14" id="KW-1185">Reference proteome</keyword>
<reference evidence="13" key="1">
    <citation type="submission" date="2021-01" db="EMBL/GenBank/DDBJ databases">
        <title>Modified the classification status of verrucomicrobia.</title>
        <authorList>
            <person name="Feng X."/>
        </authorList>
    </citation>
    <scope>NUCLEOTIDE SEQUENCE</scope>
    <source>
        <strain evidence="13">KCTC 22041</strain>
    </source>
</reference>
<dbReference type="Gene3D" id="2.170.130.10">
    <property type="entry name" value="TonB-dependent receptor, plug domain"/>
    <property type="match status" value="1"/>
</dbReference>
<evidence type="ECO:0000259" key="11">
    <source>
        <dbReference type="Pfam" id="PF00593"/>
    </source>
</evidence>
<organism evidence="13 14">
    <name type="scientific">Luteolibacter pohnpeiensis</name>
    <dbReference type="NCBI Taxonomy" id="454153"/>
    <lineage>
        <taxon>Bacteria</taxon>
        <taxon>Pseudomonadati</taxon>
        <taxon>Verrucomicrobiota</taxon>
        <taxon>Verrucomicrobiia</taxon>
        <taxon>Verrucomicrobiales</taxon>
        <taxon>Verrucomicrobiaceae</taxon>
        <taxon>Luteolibacter</taxon>
    </lineage>
</organism>
<evidence type="ECO:0000256" key="9">
    <source>
        <dbReference type="RuleBase" id="RU003357"/>
    </source>
</evidence>
<keyword evidence="6 8" id="KW-0472">Membrane</keyword>
<evidence type="ECO:0000256" key="4">
    <source>
        <dbReference type="ARBA" id="ARBA00022692"/>
    </source>
</evidence>
<evidence type="ECO:0000259" key="12">
    <source>
        <dbReference type="Pfam" id="PF07715"/>
    </source>
</evidence>
<dbReference type="PROSITE" id="PS52016">
    <property type="entry name" value="TONB_DEPENDENT_REC_3"/>
    <property type="match status" value="1"/>
</dbReference>
<dbReference type="Pfam" id="PF07715">
    <property type="entry name" value="Plug"/>
    <property type="match status" value="1"/>
</dbReference>
<feature type="domain" description="TonB-dependent receptor-like beta-barrel" evidence="11">
    <location>
        <begin position="203"/>
        <end position="642"/>
    </location>
</feature>
<dbReference type="InterPro" id="IPR036942">
    <property type="entry name" value="Beta-barrel_TonB_sf"/>
</dbReference>
<dbReference type="RefSeq" id="WP_200270162.1">
    <property type="nucleotide sequence ID" value="NZ_JAENIJ010000013.1"/>
</dbReference>
<keyword evidence="2 8" id="KW-0813">Transport</keyword>
<dbReference type="PANTHER" id="PTHR30069">
    <property type="entry name" value="TONB-DEPENDENT OUTER MEMBRANE RECEPTOR"/>
    <property type="match status" value="1"/>
</dbReference>
<evidence type="ECO:0000256" key="6">
    <source>
        <dbReference type="ARBA" id="ARBA00023136"/>
    </source>
</evidence>
<dbReference type="CDD" id="cd01347">
    <property type="entry name" value="ligand_gated_channel"/>
    <property type="match status" value="1"/>
</dbReference>
<accession>A0A934S6F8</accession>
<dbReference type="InterPro" id="IPR010100">
    <property type="entry name" value="TonB-dep_Cu_rcpt"/>
</dbReference>
<dbReference type="GO" id="GO:0015344">
    <property type="term" value="F:siderophore uptake transmembrane transporter activity"/>
    <property type="evidence" value="ECO:0007669"/>
    <property type="project" value="TreeGrafter"/>
</dbReference>
<dbReference type="GO" id="GO:0009279">
    <property type="term" value="C:cell outer membrane"/>
    <property type="evidence" value="ECO:0007669"/>
    <property type="project" value="UniProtKB-SubCell"/>
</dbReference>
<feature type="signal peptide" evidence="10">
    <location>
        <begin position="1"/>
        <end position="30"/>
    </location>
</feature>
<evidence type="ECO:0000256" key="8">
    <source>
        <dbReference type="PROSITE-ProRule" id="PRU01360"/>
    </source>
</evidence>
<keyword evidence="13" id="KW-0675">Receptor</keyword>
<comment type="similarity">
    <text evidence="8 9">Belongs to the TonB-dependent receptor family.</text>
</comment>
<sequence length="682" mass="74551">MKPKSIVRNSHLFISLTLAGFSTASGAVTAVPTDGTLQSLEPIIVTASASTESPLETIIDTSNAAQPIPAQDGADMLKLVPGFSVSRKGGSGGEPILRGQSGSRIGILLNGETLFGGCPYRMDPPTAYIFPNAFDQVRILKGPQTVIYGPGNSAGVVLFETSSYQLESTGTSVDASATYGSYQRNDQDIEITTGTPDVYLKLGYNHTQSDDYEDGDGNKVHSNYDRWNTHAAIGWTPDSDTVLELSGGLSEGEAAYAGKSMDATQLDYQNLGLFFQKKNVSDLVSKIEARFAYNYADHVMDDFRLRTPGMMSMGEAEVDHQVWSGKFLTELKPADGTLVTAGVDFRDSRHRNYDSGSWVTDGEINDIGIFTELSQDLTPNSRLIAGARADRWNAEDKRETIWSGSMMMGSYVDNPTAGEDRMEVMPSGFIRYEQDLTAIPAKAYIGVGYTERAPDYWELFPNPSTNSISSFDTDPEKTVQLDAGLNYQDGPLTAWTSGFINRVDDYILYQSNYPIDSMSTGTVTRNVDAWSWGGEAGVSYEFLKYWKADTSISYVWGKNRTDDRALAQQPPLEGKIGLTYARDNWSVGGLMRLVSAQNRYAEDQGTIVGQDLGATGGFGVFSLNADWRVTKNTTLAAGVDNLFDKTYAEHVNTAGTDVVGYTTTTRVNEPGRVFWMKLSLKF</sequence>
<keyword evidence="4 8" id="KW-0812">Transmembrane</keyword>